<name>A0A5C3P2M2_9APHY</name>
<accession>A0A5C3P2M2</accession>
<dbReference type="AlphaFoldDB" id="A0A5C3P2M2"/>
<evidence type="ECO:0000313" key="2">
    <source>
        <dbReference type="Proteomes" id="UP000308197"/>
    </source>
</evidence>
<sequence>MRSLPRFPRLVRLPSHPHPTPHIWHCSSCADLVMIYTPPVTGTRDARALYGTLPGLCTPASHHTQFTHYGRISWRYVRASRDDDSRLYAASPRFQRGCGLPGGRALVASCWWGGGKGGTAQSRAQGRRAMSFACDCLCLLLHYIYSVPPRIGLFVPRSSSFLGSLGLLALSSL</sequence>
<dbReference type="Proteomes" id="UP000308197">
    <property type="component" value="Unassembled WGS sequence"/>
</dbReference>
<evidence type="ECO:0000313" key="1">
    <source>
        <dbReference type="EMBL" id="TFK82868.1"/>
    </source>
</evidence>
<dbReference type="InParanoid" id="A0A5C3P2M2"/>
<reference evidence="1 2" key="1">
    <citation type="journal article" date="2019" name="Nat. Ecol. Evol.">
        <title>Megaphylogeny resolves global patterns of mushroom evolution.</title>
        <authorList>
            <person name="Varga T."/>
            <person name="Krizsan K."/>
            <person name="Foldi C."/>
            <person name="Dima B."/>
            <person name="Sanchez-Garcia M."/>
            <person name="Sanchez-Ramirez S."/>
            <person name="Szollosi G.J."/>
            <person name="Szarkandi J.G."/>
            <person name="Papp V."/>
            <person name="Albert L."/>
            <person name="Andreopoulos W."/>
            <person name="Angelini C."/>
            <person name="Antonin V."/>
            <person name="Barry K.W."/>
            <person name="Bougher N.L."/>
            <person name="Buchanan P."/>
            <person name="Buyck B."/>
            <person name="Bense V."/>
            <person name="Catcheside P."/>
            <person name="Chovatia M."/>
            <person name="Cooper J."/>
            <person name="Damon W."/>
            <person name="Desjardin D."/>
            <person name="Finy P."/>
            <person name="Geml J."/>
            <person name="Haridas S."/>
            <person name="Hughes K."/>
            <person name="Justo A."/>
            <person name="Karasinski D."/>
            <person name="Kautmanova I."/>
            <person name="Kiss B."/>
            <person name="Kocsube S."/>
            <person name="Kotiranta H."/>
            <person name="LaButti K.M."/>
            <person name="Lechner B.E."/>
            <person name="Liimatainen K."/>
            <person name="Lipzen A."/>
            <person name="Lukacs Z."/>
            <person name="Mihaltcheva S."/>
            <person name="Morgado L.N."/>
            <person name="Niskanen T."/>
            <person name="Noordeloos M.E."/>
            <person name="Ohm R.A."/>
            <person name="Ortiz-Santana B."/>
            <person name="Ovrebo C."/>
            <person name="Racz N."/>
            <person name="Riley R."/>
            <person name="Savchenko A."/>
            <person name="Shiryaev A."/>
            <person name="Soop K."/>
            <person name="Spirin V."/>
            <person name="Szebenyi C."/>
            <person name="Tomsovsky M."/>
            <person name="Tulloss R.E."/>
            <person name="Uehling J."/>
            <person name="Grigoriev I.V."/>
            <person name="Vagvolgyi C."/>
            <person name="Papp T."/>
            <person name="Martin F.M."/>
            <person name="Miettinen O."/>
            <person name="Hibbett D.S."/>
            <person name="Nagy L.G."/>
        </authorList>
    </citation>
    <scope>NUCLEOTIDE SEQUENCE [LARGE SCALE GENOMIC DNA]</scope>
    <source>
        <strain evidence="1 2">HHB13444</strain>
    </source>
</reference>
<protein>
    <submittedName>
        <fullName evidence="1">Uncharacterized protein</fullName>
    </submittedName>
</protein>
<keyword evidence="2" id="KW-1185">Reference proteome</keyword>
<proteinExistence type="predicted"/>
<dbReference type="EMBL" id="ML211443">
    <property type="protein sequence ID" value="TFK82868.1"/>
    <property type="molecule type" value="Genomic_DNA"/>
</dbReference>
<gene>
    <name evidence="1" type="ORF">K466DRAFT_590219</name>
</gene>
<organism evidence="1 2">
    <name type="scientific">Polyporus arcularius HHB13444</name>
    <dbReference type="NCBI Taxonomy" id="1314778"/>
    <lineage>
        <taxon>Eukaryota</taxon>
        <taxon>Fungi</taxon>
        <taxon>Dikarya</taxon>
        <taxon>Basidiomycota</taxon>
        <taxon>Agaricomycotina</taxon>
        <taxon>Agaricomycetes</taxon>
        <taxon>Polyporales</taxon>
        <taxon>Polyporaceae</taxon>
        <taxon>Polyporus</taxon>
    </lineage>
</organism>